<evidence type="ECO:0000313" key="3">
    <source>
        <dbReference type="Proteomes" id="UP001188597"/>
    </source>
</evidence>
<name>A0AA89BEH4_9ASTE</name>
<accession>A0AA89BEH4</accession>
<dbReference type="Proteomes" id="UP001188597">
    <property type="component" value="Unassembled WGS sequence"/>
</dbReference>
<sequence>MFKHVQRNNAANPMTWEQFKSIFFEKYILKNVRDQKAEELLKLVKNNKTVAKYEAKFISLSRYAPHLVDNENHEERSWKATLHIIAALSTTEAEYIAAIGAVNEAIWLKGLVDLGLKRESSTVYCNSQSAIHLTINQMFHERTKHIDV</sequence>
<comment type="caution">
    <text evidence="2">The sequence shown here is derived from an EMBL/GenBank/DDBJ whole genome shotgun (WGS) entry which is preliminary data.</text>
</comment>
<dbReference type="EMBL" id="JAVXUP010000050">
    <property type="protein sequence ID" value="KAK3040679.1"/>
    <property type="molecule type" value="Genomic_DNA"/>
</dbReference>
<dbReference type="AlphaFoldDB" id="A0AA89BEH4"/>
<evidence type="ECO:0000259" key="1">
    <source>
        <dbReference type="Pfam" id="PF03732"/>
    </source>
</evidence>
<protein>
    <recommendedName>
        <fullName evidence="1">Retrotransposon gag domain-containing protein</fullName>
    </recommendedName>
</protein>
<proteinExistence type="predicted"/>
<dbReference type="PANTHER" id="PTHR11439">
    <property type="entry name" value="GAG-POL-RELATED RETROTRANSPOSON"/>
    <property type="match status" value="1"/>
</dbReference>
<gene>
    <name evidence="2" type="ORF">RJ639_028375</name>
</gene>
<evidence type="ECO:0000313" key="2">
    <source>
        <dbReference type="EMBL" id="KAK3040679.1"/>
    </source>
</evidence>
<dbReference type="InterPro" id="IPR005162">
    <property type="entry name" value="Retrotrans_gag_dom"/>
</dbReference>
<organism evidence="2 3">
    <name type="scientific">Escallonia herrerae</name>
    <dbReference type="NCBI Taxonomy" id="1293975"/>
    <lineage>
        <taxon>Eukaryota</taxon>
        <taxon>Viridiplantae</taxon>
        <taxon>Streptophyta</taxon>
        <taxon>Embryophyta</taxon>
        <taxon>Tracheophyta</taxon>
        <taxon>Spermatophyta</taxon>
        <taxon>Magnoliopsida</taxon>
        <taxon>eudicotyledons</taxon>
        <taxon>Gunneridae</taxon>
        <taxon>Pentapetalae</taxon>
        <taxon>asterids</taxon>
        <taxon>campanulids</taxon>
        <taxon>Escalloniales</taxon>
        <taxon>Escalloniaceae</taxon>
        <taxon>Escallonia</taxon>
    </lineage>
</organism>
<feature type="domain" description="Retrotransposon gag" evidence="1">
    <location>
        <begin position="2"/>
        <end position="73"/>
    </location>
</feature>
<reference evidence="2" key="1">
    <citation type="submission" date="2022-12" db="EMBL/GenBank/DDBJ databases">
        <title>Draft genome assemblies for two species of Escallonia (Escalloniales).</title>
        <authorList>
            <person name="Chanderbali A."/>
            <person name="Dervinis C."/>
            <person name="Anghel I."/>
            <person name="Soltis D."/>
            <person name="Soltis P."/>
            <person name="Zapata F."/>
        </authorList>
    </citation>
    <scope>NUCLEOTIDE SEQUENCE</scope>
    <source>
        <strain evidence="2">UCBG64.0493</strain>
        <tissue evidence="2">Leaf</tissue>
    </source>
</reference>
<dbReference type="CDD" id="cd09272">
    <property type="entry name" value="RNase_HI_RT_Ty1"/>
    <property type="match status" value="1"/>
</dbReference>
<keyword evidence="3" id="KW-1185">Reference proteome</keyword>
<dbReference type="Pfam" id="PF03732">
    <property type="entry name" value="Retrotrans_gag"/>
    <property type="match status" value="1"/>
</dbReference>